<evidence type="ECO:0000313" key="2">
    <source>
        <dbReference type="Proteomes" id="UP000629365"/>
    </source>
</evidence>
<protein>
    <submittedName>
        <fullName evidence="1">Uncharacterized protein</fullName>
    </submittedName>
</protein>
<organism evidence="1 2">
    <name type="scientific">Microbacterium murale</name>
    <dbReference type="NCBI Taxonomy" id="1081040"/>
    <lineage>
        <taxon>Bacteria</taxon>
        <taxon>Bacillati</taxon>
        <taxon>Actinomycetota</taxon>
        <taxon>Actinomycetes</taxon>
        <taxon>Micrococcales</taxon>
        <taxon>Microbacteriaceae</taxon>
        <taxon>Microbacterium</taxon>
    </lineage>
</organism>
<sequence length="97" mass="10468">MSIQLPADPVASGPDLSRLWYADPTGQAAVHNIMVASRPDDYALVDVRGNVLFRIKPHVLADVLPMLNFTHTRRGRGTIRAHKKNALAGAGTPSQGE</sequence>
<dbReference type="Proteomes" id="UP000629365">
    <property type="component" value="Unassembled WGS sequence"/>
</dbReference>
<keyword evidence="2" id="KW-1185">Reference proteome</keyword>
<gene>
    <name evidence="1" type="ORF">GCM10007269_27480</name>
</gene>
<reference evidence="2" key="1">
    <citation type="journal article" date="2019" name="Int. J. Syst. Evol. Microbiol.">
        <title>The Global Catalogue of Microorganisms (GCM) 10K type strain sequencing project: providing services to taxonomists for standard genome sequencing and annotation.</title>
        <authorList>
            <consortium name="The Broad Institute Genomics Platform"/>
            <consortium name="The Broad Institute Genome Sequencing Center for Infectious Disease"/>
            <person name="Wu L."/>
            <person name="Ma J."/>
        </authorList>
    </citation>
    <scope>NUCLEOTIDE SEQUENCE [LARGE SCALE GENOMIC DNA]</scope>
    <source>
        <strain evidence="2">CCM 7640</strain>
    </source>
</reference>
<name>A0ABQ1RWR9_9MICO</name>
<dbReference type="RefSeq" id="WP_188437135.1">
    <property type="nucleotide sequence ID" value="NZ_BMCM01000004.1"/>
</dbReference>
<accession>A0ABQ1RWR9</accession>
<evidence type="ECO:0000313" key="1">
    <source>
        <dbReference type="EMBL" id="GGD83142.1"/>
    </source>
</evidence>
<proteinExistence type="predicted"/>
<comment type="caution">
    <text evidence="1">The sequence shown here is derived from an EMBL/GenBank/DDBJ whole genome shotgun (WGS) entry which is preliminary data.</text>
</comment>
<dbReference type="EMBL" id="BMCM01000004">
    <property type="protein sequence ID" value="GGD83142.1"/>
    <property type="molecule type" value="Genomic_DNA"/>
</dbReference>